<evidence type="ECO:0000313" key="2">
    <source>
        <dbReference type="Proteomes" id="UP000189295"/>
    </source>
</evidence>
<dbReference type="AlphaFoldDB" id="A0A1V2KF97"/>
<protein>
    <submittedName>
        <fullName evidence="1">Uncharacterized protein</fullName>
    </submittedName>
</protein>
<accession>A0A1V2KF97</accession>
<comment type="caution">
    <text evidence="1">The sequence shown here is derived from an EMBL/GenBank/DDBJ whole genome shotgun (WGS) entry which is preliminary data.</text>
</comment>
<dbReference type="Proteomes" id="UP000189295">
    <property type="component" value="Unassembled WGS sequence"/>
</dbReference>
<dbReference type="EMBL" id="MNPW01000003">
    <property type="protein sequence ID" value="ONH55746.1"/>
    <property type="molecule type" value="Genomic_DNA"/>
</dbReference>
<evidence type="ECO:0000313" key="1">
    <source>
        <dbReference type="EMBL" id="ONH55746.1"/>
    </source>
</evidence>
<organism evidence="1 2">
    <name type="scientific">Pseudomonas cedrina subsp. cedrina</name>
    <dbReference type="NCBI Taxonomy" id="76762"/>
    <lineage>
        <taxon>Bacteria</taxon>
        <taxon>Pseudomonadati</taxon>
        <taxon>Pseudomonadota</taxon>
        <taxon>Gammaproteobacteria</taxon>
        <taxon>Pseudomonadales</taxon>
        <taxon>Pseudomonadaceae</taxon>
        <taxon>Pseudomonas</taxon>
    </lineage>
</organism>
<gene>
    <name evidence="1" type="ORF">BLL36_06430</name>
</gene>
<dbReference type="OrthoDB" id="3078781at2"/>
<dbReference type="RefSeq" id="WP_076950662.1">
    <property type="nucleotide sequence ID" value="NZ_MNPW01000003.1"/>
</dbReference>
<reference evidence="1 2" key="1">
    <citation type="submission" date="2016-10" db="EMBL/GenBank/DDBJ databases">
        <title>Pseudomonas lactis sp. nov. and Pseudomonas paralactis sp. nov., isolated from bovine raw milk.</title>
        <authorList>
            <person name="Von Neubeck M."/>
            <person name="Huptas C."/>
            <person name="Glueck C."/>
            <person name="Krewinkel M."/>
            <person name="Stoeckel M."/>
            <person name="Stressler T."/>
            <person name="Fischer L."/>
            <person name="Hinrichs J."/>
            <person name="Scherer S."/>
            <person name="Wenning M."/>
        </authorList>
    </citation>
    <scope>NUCLEOTIDE SEQUENCE [LARGE SCALE GENOMIC DNA]</scope>
    <source>
        <strain evidence="1 2">DSM 17516</strain>
    </source>
</reference>
<sequence>MADLKRFISEQQAKKHSRERHVGWEERKKRWLDELEQLFLHIRHSLIDAGLDPSAFVSTSHLISEDTLGSYTAPGLRVQMPAGVVQFTPIASVIIGGLGRVDVEETGRGNRVKLIAQQPEGVSADVSRRDWLWRVYPGIGVRKGFDFDDVGLVRLFESIVGE</sequence>
<name>A0A1V2KF97_PSECE</name>
<proteinExistence type="predicted"/>